<evidence type="ECO:0000313" key="3">
    <source>
        <dbReference type="Proteomes" id="UP000053105"/>
    </source>
</evidence>
<accession>A0A0M9AAS7</accession>
<sequence>MIDPSDSCLIRQSSGKAEMPYVSGNLWMTLLFPAVIFETSKDQLRGEAGETFRRRRILNGRGRIRKGNESGEVEVQMVGRNKGIGEHAKEENSIAKSERSRNRRNSEEERVGPNPSKR</sequence>
<feature type="region of interest" description="Disordered" evidence="1">
    <location>
        <begin position="77"/>
        <end position="118"/>
    </location>
</feature>
<name>A0A0M9AAS7_9HYME</name>
<proteinExistence type="predicted"/>
<gene>
    <name evidence="2" type="ORF">WN51_01968</name>
</gene>
<evidence type="ECO:0000256" key="1">
    <source>
        <dbReference type="SAM" id="MobiDB-lite"/>
    </source>
</evidence>
<protein>
    <submittedName>
        <fullName evidence="2">Uncharacterized protein</fullName>
    </submittedName>
</protein>
<feature type="compositionally biased region" description="Basic and acidic residues" evidence="1">
    <location>
        <begin position="83"/>
        <end position="111"/>
    </location>
</feature>
<evidence type="ECO:0000313" key="2">
    <source>
        <dbReference type="EMBL" id="KOX80680.1"/>
    </source>
</evidence>
<reference evidence="2 3" key="1">
    <citation type="submission" date="2015-07" db="EMBL/GenBank/DDBJ databases">
        <title>The genome of Melipona quadrifasciata.</title>
        <authorList>
            <person name="Pan H."/>
            <person name="Kapheim K."/>
        </authorList>
    </citation>
    <scope>NUCLEOTIDE SEQUENCE [LARGE SCALE GENOMIC DNA]</scope>
    <source>
        <strain evidence="2">0111107301</strain>
        <tissue evidence="2">Whole body</tissue>
    </source>
</reference>
<dbReference type="Proteomes" id="UP000053105">
    <property type="component" value="Unassembled WGS sequence"/>
</dbReference>
<dbReference type="EMBL" id="KQ435698">
    <property type="protein sequence ID" value="KOX80680.1"/>
    <property type="molecule type" value="Genomic_DNA"/>
</dbReference>
<organism evidence="2 3">
    <name type="scientific">Melipona quadrifasciata</name>
    <dbReference type="NCBI Taxonomy" id="166423"/>
    <lineage>
        <taxon>Eukaryota</taxon>
        <taxon>Metazoa</taxon>
        <taxon>Ecdysozoa</taxon>
        <taxon>Arthropoda</taxon>
        <taxon>Hexapoda</taxon>
        <taxon>Insecta</taxon>
        <taxon>Pterygota</taxon>
        <taxon>Neoptera</taxon>
        <taxon>Endopterygota</taxon>
        <taxon>Hymenoptera</taxon>
        <taxon>Apocrita</taxon>
        <taxon>Aculeata</taxon>
        <taxon>Apoidea</taxon>
        <taxon>Anthophila</taxon>
        <taxon>Apidae</taxon>
        <taxon>Melipona</taxon>
    </lineage>
</organism>
<dbReference type="AlphaFoldDB" id="A0A0M9AAS7"/>
<keyword evidence="3" id="KW-1185">Reference proteome</keyword>